<keyword evidence="5" id="KW-1185">Reference proteome</keyword>
<evidence type="ECO:0000313" key="5">
    <source>
        <dbReference type="Proteomes" id="UP001225596"/>
    </source>
</evidence>
<feature type="domain" description="VWFA" evidence="3">
    <location>
        <begin position="483"/>
        <end position="633"/>
    </location>
</feature>
<evidence type="ECO:0000313" key="4">
    <source>
        <dbReference type="EMBL" id="MDQ9171231.1"/>
    </source>
</evidence>
<name>A0ABU1BTD9_9BURK</name>
<dbReference type="SUPFAM" id="SSF53300">
    <property type="entry name" value="vWA-like"/>
    <property type="match status" value="1"/>
</dbReference>
<dbReference type="InterPro" id="IPR051928">
    <property type="entry name" value="NorD/CobT"/>
</dbReference>
<evidence type="ECO:0000256" key="2">
    <source>
        <dbReference type="SAM" id="MobiDB-lite"/>
    </source>
</evidence>
<dbReference type="Gene3D" id="3.40.50.410">
    <property type="entry name" value="von Willebrand factor, type A domain"/>
    <property type="match status" value="1"/>
</dbReference>
<dbReference type="SMART" id="SM00327">
    <property type="entry name" value="VWA"/>
    <property type="match status" value="1"/>
</dbReference>
<organism evidence="4 5">
    <name type="scientific">Keguizhuia sedimenti</name>
    <dbReference type="NCBI Taxonomy" id="3064264"/>
    <lineage>
        <taxon>Bacteria</taxon>
        <taxon>Pseudomonadati</taxon>
        <taxon>Pseudomonadota</taxon>
        <taxon>Betaproteobacteria</taxon>
        <taxon>Burkholderiales</taxon>
        <taxon>Oxalobacteraceae</taxon>
        <taxon>Keguizhuia</taxon>
    </lineage>
</organism>
<reference evidence="4 5" key="1">
    <citation type="submission" date="2023-08" db="EMBL/GenBank/DDBJ databases">
        <title>Oxalobacteraceae gen .nov., isolated from river sludge outside the plant.</title>
        <authorList>
            <person name="Zhao S.Y."/>
        </authorList>
    </citation>
    <scope>NUCLEOTIDE SEQUENCE [LARGE SCALE GENOMIC DNA]</scope>
    <source>
        <strain evidence="4 5">R-40</strain>
    </source>
</reference>
<accession>A0ABU1BTD9</accession>
<sequence>MAEAEEVITDVARHATIYARELWRRHGRAPAEPSGKALLDVAQRLDLLLTAAFGASFPIRVAQAPAPRTFLAKLFKRSDAPSAQSAVPATDGISIWLPAHLCDLSGLPAVDCYRILALRQAMHATRKSPVVLKDTSGRLHRALFIAIESWAVDRFLIQRLPGTAKTLEALRAHSLSVRPELTKFPSLHRPVEERVRMLMKGRADFALPKTPEESLTLSKKLALTILNESPGLRTDGECLFRDLWTGDLLDFPAMQGSPLDFSDSAEQQPDPAHTRSARMSRRPKVRDPAEDEDDSKPGAWMVQTSQPHEQAEDPVGMQRPTDRDEQTAAEEYADSLSELPEARIVSTPGRPKEVLLSDDTPEMRRQRKRIVSASDTSHTLQYPEWDYRARVYRDPGATVHIAEAMQGPQEWVERTLETYRSMADTVRRQFETLRAERVRYRRQFDGEEIDLEAYVESYSDFKAGLPLAQAMYQRVVAAKRDLSVMLLIDVSGSTDAWVSSNKRIIDVEREALLLVSLAMQAMSAPCAVMSFSGEGPQGVTVRNVKSFNEAHSDEVARRIAALEPEHYTRAGAALRHATAELMRQGARHRLLLLLSDGKPNDVDEYEGRYGVEDMRQAVMEAKLQGIHPFCLTIDRHAADYLPAVFGAHQYALLPKPELLPTVLLEWMKRLVSA</sequence>
<dbReference type="PANTHER" id="PTHR41248:SF1">
    <property type="entry name" value="NORD PROTEIN"/>
    <property type="match status" value="1"/>
</dbReference>
<evidence type="ECO:0000256" key="1">
    <source>
        <dbReference type="SAM" id="Coils"/>
    </source>
</evidence>
<comment type="caution">
    <text evidence="4">The sequence shown here is derived from an EMBL/GenBank/DDBJ whole genome shotgun (WGS) entry which is preliminary data.</text>
</comment>
<dbReference type="Proteomes" id="UP001225596">
    <property type="component" value="Unassembled WGS sequence"/>
</dbReference>
<keyword evidence="1" id="KW-0175">Coiled coil</keyword>
<proteinExistence type="predicted"/>
<dbReference type="InterPro" id="IPR002035">
    <property type="entry name" value="VWF_A"/>
</dbReference>
<protein>
    <submittedName>
        <fullName evidence="4">VWA domain-containing protein</fullName>
    </submittedName>
</protein>
<evidence type="ECO:0000259" key="3">
    <source>
        <dbReference type="PROSITE" id="PS50234"/>
    </source>
</evidence>
<feature type="coiled-coil region" evidence="1">
    <location>
        <begin position="416"/>
        <end position="443"/>
    </location>
</feature>
<dbReference type="PANTHER" id="PTHR41248">
    <property type="entry name" value="NORD PROTEIN"/>
    <property type="match status" value="1"/>
</dbReference>
<dbReference type="Pfam" id="PF00092">
    <property type="entry name" value="VWA"/>
    <property type="match status" value="1"/>
</dbReference>
<dbReference type="PROSITE" id="PS50234">
    <property type="entry name" value="VWFA"/>
    <property type="match status" value="1"/>
</dbReference>
<dbReference type="EMBL" id="JAUYVH010000007">
    <property type="protein sequence ID" value="MDQ9171231.1"/>
    <property type="molecule type" value="Genomic_DNA"/>
</dbReference>
<feature type="compositionally biased region" description="Basic residues" evidence="2">
    <location>
        <begin position="275"/>
        <end position="284"/>
    </location>
</feature>
<dbReference type="RefSeq" id="WP_338437165.1">
    <property type="nucleotide sequence ID" value="NZ_JAUYVH010000007.1"/>
</dbReference>
<feature type="region of interest" description="Disordered" evidence="2">
    <location>
        <begin position="255"/>
        <end position="334"/>
    </location>
</feature>
<dbReference type="CDD" id="cd01454">
    <property type="entry name" value="vWA_norD_type"/>
    <property type="match status" value="1"/>
</dbReference>
<gene>
    <name evidence="4" type="ORF">Q8A64_12525</name>
</gene>
<dbReference type="InterPro" id="IPR036465">
    <property type="entry name" value="vWFA_dom_sf"/>
</dbReference>